<feature type="chain" id="PRO_5040436766" evidence="1">
    <location>
        <begin position="18"/>
        <end position="163"/>
    </location>
</feature>
<comment type="caution">
    <text evidence="2">The sequence shown here is derived from an EMBL/GenBank/DDBJ whole genome shotgun (WGS) entry which is preliminary data.</text>
</comment>
<evidence type="ECO:0000313" key="3">
    <source>
        <dbReference type="Proteomes" id="UP001152747"/>
    </source>
</evidence>
<protein>
    <submittedName>
        <fullName evidence="2">Uncharacterized protein</fullName>
    </submittedName>
</protein>
<dbReference type="EMBL" id="CANHGI010000005">
    <property type="protein sequence ID" value="CAI5451853.1"/>
    <property type="molecule type" value="Genomic_DNA"/>
</dbReference>
<evidence type="ECO:0000256" key="1">
    <source>
        <dbReference type="SAM" id="SignalP"/>
    </source>
</evidence>
<sequence length="163" mass="17554">MNTFIAIFAIFVAFCEAKPNMGYYKNMDVDGVEATKPVKSLEPEYESDDDYFGAEGAGAAAISNPAATYLEGADFEKIEAPKCQMLGCTGPIPNDGSYAILSASIDGKACNQMFVPMNGCVDNKGYPMGMLCSICCDCANSFTNEMKKTFGYKQEIKTESLLA</sequence>
<keyword evidence="1" id="KW-0732">Signal</keyword>
<proteinExistence type="predicted"/>
<reference evidence="2" key="1">
    <citation type="submission" date="2022-11" db="EMBL/GenBank/DDBJ databases">
        <authorList>
            <person name="Kikuchi T."/>
        </authorList>
    </citation>
    <scope>NUCLEOTIDE SEQUENCE</scope>
    <source>
        <strain evidence="2">PS1010</strain>
    </source>
</reference>
<accession>A0A9P1N5H8</accession>
<name>A0A9P1N5H8_9PELO</name>
<keyword evidence="3" id="KW-1185">Reference proteome</keyword>
<dbReference type="Proteomes" id="UP001152747">
    <property type="component" value="Unassembled WGS sequence"/>
</dbReference>
<organism evidence="2 3">
    <name type="scientific">Caenorhabditis angaria</name>
    <dbReference type="NCBI Taxonomy" id="860376"/>
    <lineage>
        <taxon>Eukaryota</taxon>
        <taxon>Metazoa</taxon>
        <taxon>Ecdysozoa</taxon>
        <taxon>Nematoda</taxon>
        <taxon>Chromadorea</taxon>
        <taxon>Rhabditida</taxon>
        <taxon>Rhabditina</taxon>
        <taxon>Rhabditomorpha</taxon>
        <taxon>Rhabditoidea</taxon>
        <taxon>Rhabditidae</taxon>
        <taxon>Peloderinae</taxon>
        <taxon>Caenorhabditis</taxon>
    </lineage>
</organism>
<dbReference type="OrthoDB" id="5800408at2759"/>
<dbReference type="AlphaFoldDB" id="A0A9P1N5H8"/>
<gene>
    <name evidence="2" type="ORF">CAMP_LOCUS14490</name>
</gene>
<feature type="signal peptide" evidence="1">
    <location>
        <begin position="1"/>
        <end position="17"/>
    </location>
</feature>
<evidence type="ECO:0000313" key="2">
    <source>
        <dbReference type="EMBL" id="CAI5451853.1"/>
    </source>
</evidence>